<dbReference type="RefSeq" id="WP_066884076.1">
    <property type="nucleotide sequence ID" value="NZ_LAXD01000001.1"/>
</dbReference>
<dbReference type="EMBL" id="LAXD01000001">
    <property type="protein sequence ID" value="KWW99044.1"/>
    <property type="molecule type" value="Genomic_DNA"/>
</dbReference>
<dbReference type="PATRIC" id="fig|1469144.10.peg.778"/>
<evidence type="ECO:0000313" key="2">
    <source>
        <dbReference type="Proteomes" id="UP000070188"/>
    </source>
</evidence>
<dbReference type="STRING" id="1469144.LI90_676"/>
<comment type="caution">
    <text evidence="1">The sequence shown here is derived from an EMBL/GenBank/DDBJ whole genome shotgun (WGS) entry which is preliminary data.</text>
</comment>
<reference evidence="2" key="1">
    <citation type="submission" date="2015-04" db="EMBL/GenBank/DDBJ databases">
        <title>Physiological reanalysis, assessment of diazotrophy, and genome sequences of multiple isolates of Streptomyces thermoautotrophicus.</title>
        <authorList>
            <person name="MacKellar D.C."/>
            <person name="Lieber L."/>
            <person name="Norman J."/>
            <person name="Bolger A."/>
            <person name="Tobin C."/>
            <person name="Murray J.W."/>
            <person name="Chang R."/>
            <person name="Ford T."/>
            <person name="Nguyen P.Q."/>
            <person name="Woodward J."/>
            <person name="Permingeat H."/>
            <person name="Joshi N.S."/>
            <person name="Silver P.A."/>
            <person name="Usadel B."/>
            <person name="Rutherford A.W."/>
            <person name="Friesen M."/>
            <person name="Prell J."/>
        </authorList>
    </citation>
    <scope>NUCLEOTIDE SEQUENCE [LARGE SCALE GENOMIC DNA]</scope>
    <source>
        <strain evidence="2">H1</strain>
    </source>
</reference>
<dbReference type="CDD" id="cd00093">
    <property type="entry name" value="HTH_XRE"/>
    <property type="match status" value="1"/>
</dbReference>
<protein>
    <submittedName>
        <fullName evidence="1">Uncharacterized protein</fullName>
    </submittedName>
</protein>
<proteinExistence type="predicted"/>
<dbReference type="Proteomes" id="UP000070188">
    <property type="component" value="Unassembled WGS sequence"/>
</dbReference>
<dbReference type="InterPro" id="IPR001387">
    <property type="entry name" value="Cro/C1-type_HTH"/>
</dbReference>
<sequence length="497" mass="55142">MTHGRACAARIRERAEHEGWPLIHIAAQIATCCQVPPLRAWRLAHGMPLEEAARRLVELCAEAGLRQPKLRKGDLSKYELGRTPVPVWMIDPLCRLYRARPDWLGFGGDYSEIPPGEEPENTRLATPFHTPFPLDKPDHGGHRKSHSLSFIGIGGSDEMRRRELLHQMLVTSGLVLTSSHLVAAEQTRQKLFDATATASIPGDTLNRLESLVQEYESRFYDMPPTNRLGALLTDFDEVTRWLGHRLPVMTQRRLWRAAAHLAELIGDTLYVLGQGRHGAAWLATARTAADEAGDRQFATWARASQAVHSLLDQGGITHGLQHAQQARSLTREPCAGTALAFAVEAHAHAMTGNEAAARAALGKAQEIVERLPAAQRRSAVWGYPERKLHATTSVTMTLVGRTREARAAQAEVFRQYPVHSMAYITSRFDQAKCLIHDGDLDAGCASAARTLLDLSPEYRTPLVLNRAREVLLLLPEKHRKRPAATELRDILTTAQRA</sequence>
<dbReference type="AlphaFoldDB" id="A0A132MMG0"/>
<keyword evidence="2" id="KW-1185">Reference proteome</keyword>
<dbReference type="OrthoDB" id="3213425at2"/>
<evidence type="ECO:0000313" key="1">
    <source>
        <dbReference type="EMBL" id="KWW99044.1"/>
    </source>
</evidence>
<accession>A0A132MMG0</accession>
<organism evidence="1 2">
    <name type="scientific">Carbonactinospora thermoautotrophica</name>
    <dbReference type="NCBI Taxonomy" id="1469144"/>
    <lineage>
        <taxon>Bacteria</taxon>
        <taxon>Bacillati</taxon>
        <taxon>Actinomycetota</taxon>
        <taxon>Actinomycetes</taxon>
        <taxon>Kitasatosporales</taxon>
        <taxon>Carbonactinosporaceae</taxon>
        <taxon>Carbonactinospora</taxon>
    </lineage>
</organism>
<gene>
    <name evidence="1" type="ORF">LI90_676</name>
</gene>
<name>A0A132MMG0_9ACTN</name>